<dbReference type="InterPro" id="IPR020891">
    <property type="entry name" value="UPF0758_CS"/>
</dbReference>
<organism evidence="8 9">
    <name type="scientific">Candidatus Falkowbacteria bacterium HGW-Falkowbacteria-1</name>
    <dbReference type="NCBI Taxonomy" id="2013768"/>
    <lineage>
        <taxon>Bacteria</taxon>
        <taxon>Candidatus Falkowiibacteriota</taxon>
    </lineage>
</organism>
<evidence type="ECO:0000256" key="2">
    <source>
        <dbReference type="ARBA" id="ARBA00022723"/>
    </source>
</evidence>
<evidence type="ECO:0000256" key="4">
    <source>
        <dbReference type="ARBA" id="ARBA00022833"/>
    </source>
</evidence>
<comment type="similarity">
    <text evidence="6">Belongs to the UPF0758 family.</text>
</comment>
<dbReference type="EMBL" id="PHAI01000003">
    <property type="protein sequence ID" value="PKM91052.1"/>
    <property type="molecule type" value="Genomic_DNA"/>
</dbReference>
<dbReference type="GO" id="GO:0046872">
    <property type="term" value="F:metal ion binding"/>
    <property type="evidence" value="ECO:0007669"/>
    <property type="project" value="UniProtKB-KW"/>
</dbReference>
<sequence length="238" mass="27145">MSYKIKNSNIIVNRNKKYSITTVRDREKNDRPREKMLRLGAETLSSPELLAIILNTGTKKEEVINMADRILKEYGKNSIINEKNPNNLEKEFGLPIVKSCQIVACFELGKRFFKKEGLETTTIRNAKQAFDHLKDMGKLNKEHFRGLYLNSRYKLIHSEIISMGTLDTGIIHPREVFRPALEYSSSAIIIAHNHPSGILKASSEDLEVNKKLNEAGRILGIEILDHLIISKNKFVSLL</sequence>
<keyword evidence="3" id="KW-0378">Hydrolase</keyword>
<gene>
    <name evidence="8" type="ORF">CVU82_03260</name>
</gene>
<proteinExistence type="inferred from homology"/>
<dbReference type="NCBIfam" id="TIGR00608">
    <property type="entry name" value="radc"/>
    <property type="match status" value="1"/>
</dbReference>
<protein>
    <recommendedName>
        <fullName evidence="7">MPN domain-containing protein</fullName>
    </recommendedName>
</protein>
<evidence type="ECO:0000256" key="3">
    <source>
        <dbReference type="ARBA" id="ARBA00022801"/>
    </source>
</evidence>
<feature type="domain" description="MPN" evidence="7">
    <location>
        <begin position="122"/>
        <end position="238"/>
    </location>
</feature>
<dbReference type="AlphaFoldDB" id="A0A2N2E8R7"/>
<evidence type="ECO:0000256" key="6">
    <source>
        <dbReference type="RuleBase" id="RU003797"/>
    </source>
</evidence>
<keyword evidence="1" id="KW-0645">Protease</keyword>
<dbReference type="InterPro" id="IPR037518">
    <property type="entry name" value="MPN"/>
</dbReference>
<dbReference type="GO" id="GO:0008237">
    <property type="term" value="F:metallopeptidase activity"/>
    <property type="evidence" value="ECO:0007669"/>
    <property type="project" value="UniProtKB-KW"/>
</dbReference>
<dbReference type="PROSITE" id="PS50249">
    <property type="entry name" value="MPN"/>
    <property type="match status" value="1"/>
</dbReference>
<dbReference type="GO" id="GO:0006508">
    <property type="term" value="P:proteolysis"/>
    <property type="evidence" value="ECO:0007669"/>
    <property type="project" value="UniProtKB-KW"/>
</dbReference>
<dbReference type="InterPro" id="IPR025657">
    <property type="entry name" value="RadC_JAB"/>
</dbReference>
<evidence type="ECO:0000256" key="5">
    <source>
        <dbReference type="ARBA" id="ARBA00023049"/>
    </source>
</evidence>
<dbReference type="PROSITE" id="PS01302">
    <property type="entry name" value="UPF0758"/>
    <property type="match status" value="1"/>
</dbReference>
<dbReference type="Gene3D" id="3.40.140.10">
    <property type="entry name" value="Cytidine Deaminase, domain 2"/>
    <property type="match status" value="1"/>
</dbReference>
<name>A0A2N2E8R7_9BACT</name>
<keyword evidence="2" id="KW-0479">Metal-binding</keyword>
<evidence type="ECO:0000256" key="1">
    <source>
        <dbReference type="ARBA" id="ARBA00022670"/>
    </source>
</evidence>
<evidence type="ECO:0000313" key="8">
    <source>
        <dbReference type="EMBL" id="PKM91052.1"/>
    </source>
</evidence>
<comment type="caution">
    <text evidence="8">The sequence shown here is derived from an EMBL/GenBank/DDBJ whole genome shotgun (WGS) entry which is preliminary data.</text>
</comment>
<dbReference type="InterPro" id="IPR046778">
    <property type="entry name" value="UPF0758_N"/>
</dbReference>
<keyword evidence="5" id="KW-0482">Metalloprotease</keyword>
<dbReference type="Pfam" id="PF20582">
    <property type="entry name" value="UPF0758_N"/>
    <property type="match status" value="1"/>
</dbReference>
<dbReference type="CDD" id="cd08071">
    <property type="entry name" value="MPN_DUF2466"/>
    <property type="match status" value="1"/>
</dbReference>
<dbReference type="Proteomes" id="UP000233517">
    <property type="component" value="Unassembled WGS sequence"/>
</dbReference>
<dbReference type="InterPro" id="IPR001405">
    <property type="entry name" value="UPF0758"/>
</dbReference>
<accession>A0A2N2E8R7</accession>
<evidence type="ECO:0000313" key="9">
    <source>
        <dbReference type="Proteomes" id="UP000233517"/>
    </source>
</evidence>
<dbReference type="PANTHER" id="PTHR30471">
    <property type="entry name" value="DNA REPAIR PROTEIN RADC"/>
    <property type="match status" value="1"/>
</dbReference>
<keyword evidence="4" id="KW-0862">Zinc</keyword>
<dbReference type="PANTHER" id="PTHR30471:SF3">
    <property type="entry name" value="UPF0758 PROTEIN YEES-RELATED"/>
    <property type="match status" value="1"/>
</dbReference>
<dbReference type="Pfam" id="PF04002">
    <property type="entry name" value="RadC"/>
    <property type="match status" value="1"/>
</dbReference>
<dbReference type="NCBIfam" id="NF000642">
    <property type="entry name" value="PRK00024.1"/>
    <property type="match status" value="1"/>
</dbReference>
<evidence type="ECO:0000259" key="7">
    <source>
        <dbReference type="PROSITE" id="PS50249"/>
    </source>
</evidence>
<reference evidence="8 9" key="1">
    <citation type="journal article" date="2017" name="ISME J.">
        <title>Potential for microbial H2 and metal transformations associated with novel bacteria and archaea in deep terrestrial subsurface sediments.</title>
        <authorList>
            <person name="Hernsdorf A.W."/>
            <person name="Amano Y."/>
            <person name="Miyakawa K."/>
            <person name="Ise K."/>
            <person name="Suzuki Y."/>
            <person name="Anantharaman K."/>
            <person name="Probst A."/>
            <person name="Burstein D."/>
            <person name="Thomas B.C."/>
            <person name="Banfield J.F."/>
        </authorList>
    </citation>
    <scope>NUCLEOTIDE SEQUENCE [LARGE SCALE GENOMIC DNA]</scope>
    <source>
        <strain evidence="8">HGW-Falkowbacteria-1</strain>
    </source>
</reference>